<sequence length="451" mass="50087">MSLFNSPPNTPQTLPPPSLIKFDMNNPPTQVQSISPTLPSELTCLSCEEFSLNHHHIKKIFNNSLSESESNPVSIEIKNYLKKGLTSVSQKEHELSSSQAIGLIDGNVEVTEREVASIFSAQSSLLEEVVPDRNHKKKPKIQNKPPPNICSFMQKTVNFNNTQEVVSMNMSSTKSTLCTNPTPPQSNDLPYSLPSTIVKPPVPSNFPLETTTTPPIITEEEIPNPSIPKHPPNVTPADLYKMNLLILTMTNLSKYQPVAYTILQLSPNVPSNATTPHVVLSPMQINLAKSSHTLSAPHFYNPKNNLLPSQSNPPTPSNAPTPGIRDQSNNLSPLGPSPPIFHETHQNPPSSLIPPESQPLESPNDQLSIFTDEFQSKYFELFKTFTHGGPTQAKYQKTFEAIDSLVSWRHQNLGSKQPAKGKFNFKQCSSSYTKWIDKLCDNIWFEIIPLQ</sequence>
<evidence type="ECO:0000313" key="3">
    <source>
        <dbReference type="Proteomes" id="UP000765509"/>
    </source>
</evidence>
<reference evidence="2" key="1">
    <citation type="submission" date="2021-03" db="EMBL/GenBank/DDBJ databases">
        <title>Draft genome sequence of rust myrtle Austropuccinia psidii MF-1, a brazilian biotype.</title>
        <authorList>
            <person name="Quecine M.C."/>
            <person name="Pachon D.M.R."/>
            <person name="Bonatelli M.L."/>
            <person name="Correr F.H."/>
            <person name="Franceschini L.M."/>
            <person name="Leite T.F."/>
            <person name="Margarido G.R.A."/>
            <person name="Almeida C.A."/>
            <person name="Ferrarezi J.A."/>
            <person name="Labate C.A."/>
        </authorList>
    </citation>
    <scope>NUCLEOTIDE SEQUENCE</scope>
    <source>
        <strain evidence="2">MF-1</strain>
    </source>
</reference>
<accession>A0A9Q3B8U7</accession>
<dbReference type="Proteomes" id="UP000765509">
    <property type="component" value="Unassembled WGS sequence"/>
</dbReference>
<dbReference type="EMBL" id="AVOT02000073">
    <property type="protein sequence ID" value="MBW0460893.1"/>
    <property type="molecule type" value="Genomic_DNA"/>
</dbReference>
<evidence type="ECO:0000313" key="2">
    <source>
        <dbReference type="EMBL" id="MBW0460893.1"/>
    </source>
</evidence>
<gene>
    <name evidence="2" type="ORF">O181_000608</name>
</gene>
<keyword evidence="3" id="KW-1185">Reference proteome</keyword>
<feature type="region of interest" description="Disordered" evidence="1">
    <location>
        <begin position="297"/>
        <end position="364"/>
    </location>
</feature>
<feature type="compositionally biased region" description="Low complexity" evidence="1">
    <location>
        <begin position="301"/>
        <end position="310"/>
    </location>
</feature>
<organism evidence="2 3">
    <name type="scientific">Austropuccinia psidii MF-1</name>
    <dbReference type="NCBI Taxonomy" id="1389203"/>
    <lineage>
        <taxon>Eukaryota</taxon>
        <taxon>Fungi</taxon>
        <taxon>Dikarya</taxon>
        <taxon>Basidiomycota</taxon>
        <taxon>Pucciniomycotina</taxon>
        <taxon>Pucciniomycetes</taxon>
        <taxon>Pucciniales</taxon>
        <taxon>Sphaerophragmiaceae</taxon>
        <taxon>Austropuccinia</taxon>
    </lineage>
</organism>
<feature type="compositionally biased region" description="Low complexity" evidence="1">
    <location>
        <begin position="320"/>
        <end position="334"/>
    </location>
</feature>
<evidence type="ECO:0000256" key="1">
    <source>
        <dbReference type="SAM" id="MobiDB-lite"/>
    </source>
</evidence>
<protein>
    <submittedName>
        <fullName evidence="2">Uncharacterized protein</fullName>
    </submittedName>
</protein>
<proteinExistence type="predicted"/>
<comment type="caution">
    <text evidence="2">The sequence shown here is derived from an EMBL/GenBank/DDBJ whole genome shotgun (WGS) entry which is preliminary data.</text>
</comment>
<dbReference type="AlphaFoldDB" id="A0A9Q3B8U7"/>
<name>A0A9Q3B8U7_9BASI</name>